<feature type="domain" description="RRM" evidence="8">
    <location>
        <begin position="113"/>
        <end position="189"/>
    </location>
</feature>
<dbReference type="Pfam" id="PF00076">
    <property type="entry name" value="RRM_1"/>
    <property type="match status" value="2"/>
</dbReference>
<dbReference type="AlphaFoldDB" id="A0A813PY14"/>
<dbReference type="GO" id="GO:0003723">
    <property type="term" value="F:RNA binding"/>
    <property type="evidence" value="ECO:0007669"/>
    <property type="project" value="UniProtKB-UniRule"/>
</dbReference>
<reference evidence="9" key="1">
    <citation type="submission" date="2021-02" db="EMBL/GenBank/DDBJ databases">
        <authorList>
            <person name="Nowell W R."/>
        </authorList>
    </citation>
    <scope>NUCLEOTIDE SEQUENCE</scope>
</reference>
<evidence type="ECO:0000256" key="6">
    <source>
        <dbReference type="ARBA" id="ARBA00023242"/>
    </source>
</evidence>
<gene>
    <name evidence="9" type="ORF">XAT740_LOCUS862</name>
</gene>
<dbReference type="PROSITE" id="PS50102">
    <property type="entry name" value="RRM"/>
    <property type="match status" value="2"/>
</dbReference>
<evidence type="ECO:0000256" key="7">
    <source>
        <dbReference type="PROSITE-ProRule" id="PRU00176"/>
    </source>
</evidence>
<dbReference type="PANTHER" id="PTHR24012">
    <property type="entry name" value="RNA BINDING PROTEIN"/>
    <property type="match status" value="1"/>
</dbReference>
<keyword evidence="10" id="KW-1185">Reference proteome</keyword>
<evidence type="ECO:0000313" key="9">
    <source>
        <dbReference type="EMBL" id="CAF0759621.1"/>
    </source>
</evidence>
<keyword evidence="3" id="KW-0963">Cytoplasm</keyword>
<comment type="caution">
    <text evidence="9">The sequence shown here is derived from an EMBL/GenBank/DDBJ whole genome shotgun (WGS) entry which is preliminary data.</text>
</comment>
<evidence type="ECO:0000256" key="3">
    <source>
        <dbReference type="ARBA" id="ARBA00022490"/>
    </source>
</evidence>
<dbReference type="InterPro" id="IPR012677">
    <property type="entry name" value="Nucleotide-bd_a/b_plait_sf"/>
</dbReference>
<dbReference type="GO" id="GO:0005634">
    <property type="term" value="C:nucleus"/>
    <property type="evidence" value="ECO:0007669"/>
    <property type="project" value="UniProtKB-SubCell"/>
</dbReference>
<evidence type="ECO:0000256" key="2">
    <source>
        <dbReference type="ARBA" id="ARBA00004496"/>
    </source>
</evidence>
<evidence type="ECO:0000259" key="8">
    <source>
        <dbReference type="PROSITE" id="PS50102"/>
    </source>
</evidence>
<dbReference type="SUPFAM" id="SSF54928">
    <property type="entry name" value="RNA-binding domain, RBD"/>
    <property type="match status" value="2"/>
</dbReference>
<dbReference type="FunFam" id="3.30.70.330:FF:000651">
    <property type="entry name" value="Poly(A) binding protein cytoplasmic 1 like"/>
    <property type="match status" value="1"/>
</dbReference>
<name>A0A813PY14_ADIRI</name>
<feature type="domain" description="RRM" evidence="8">
    <location>
        <begin position="12"/>
        <end position="90"/>
    </location>
</feature>
<organism evidence="9 10">
    <name type="scientific">Adineta ricciae</name>
    <name type="common">Rotifer</name>
    <dbReference type="NCBI Taxonomy" id="249248"/>
    <lineage>
        <taxon>Eukaryota</taxon>
        <taxon>Metazoa</taxon>
        <taxon>Spiralia</taxon>
        <taxon>Gnathifera</taxon>
        <taxon>Rotifera</taxon>
        <taxon>Eurotatoria</taxon>
        <taxon>Bdelloidea</taxon>
        <taxon>Adinetida</taxon>
        <taxon>Adinetidae</taxon>
        <taxon>Adineta</taxon>
    </lineage>
</organism>
<keyword evidence="4" id="KW-0677">Repeat</keyword>
<keyword evidence="6" id="KW-0539">Nucleus</keyword>
<evidence type="ECO:0000313" key="10">
    <source>
        <dbReference type="Proteomes" id="UP000663828"/>
    </source>
</evidence>
<dbReference type="EMBL" id="CAJNOR010000025">
    <property type="protein sequence ID" value="CAF0759621.1"/>
    <property type="molecule type" value="Genomic_DNA"/>
</dbReference>
<evidence type="ECO:0000256" key="4">
    <source>
        <dbReference type="ARBA" id="ARBA00022737"/>
    </source>
</evidence>
<comment type="subcellular location">
    <subcellularLocation>
        <location evidence="2">Cytoplasm</location>
    </subcellularLocation>
    <subcellularLocation>
        <location evidence="1">Nucleus</location>
    </subcellularLocation>
</comment>
<dbReference type="Gene3D" id="3.30.70.330">
    <property type="match status" value="2"/>
</dbReference>
<keyword evidence="5 7" id="KW-0694">RNA-binding</keyword>
<dbReference type="InterPro" id="IPR000504">
    <property type="entry name" value="RRM_dom"/>
</dbReference>
<sequence length="289" mass="32650">MSSEKKRSSNPTNLYVKNFGTDFNETKLCQLFSTFGTITSCKIQTDSNGESKGFGYVNFERPEMAREAMEHLNGHPLEQNKHLYVGFFQRKSERQKELRRAQEEIWGRRSHQLCLYVSNLDTMIDEKQLENIFSKFGTITKTHILRKRTQSKGVGFVCFDSAEDATRAMDEMNGQWIGSKPIYVKFSNGDSEPQMDTSTDSSKQFYTSPQPIVPLISPCPNYPTVIYVPTVLVPTPFNTFPLLTTQASLPIQPSPSPATIVPASTKDRVTAVAQAKRSVYPYVSVRSDD</sequence>
<evidence type="ECO:0000256" key="5">
    <source>
        <dbReference type="ARBA" id="ARBA00022884"/>
    </source>
</evidence>
<proteinExistence type="predicted"/>
<protein>
    <recommendedName>
        <fullName evidence="8">RRM domain-containing protein</fullName>
    </recommendedName>
</protein>
<dbReference type="SMART" id="SM00360">
    <property type="entry name" value="RRM"/>
    <property type="match status" value="2"/>
</dbReference>
<dbReference type="Proteomes" id="UP000663828">
    <property type="component" value="Unassembled WGS sequence"/>
</dbReference>
<dbReference type="GO" id="GO:0005737">
    <property type="term" value="C:cytoplasm"/>
    <property type="evidence" value="ECO:0007669"/>
    <property type="project" value="UniProtKB-SubCell"/>
</dbReference>
<dbReference type="InterPro" id="IPR035979">
    <property type="entry name" value="RBD_domain_sf"/>
</dbReference>
<evidence type="ECO:0000256" key="1">
    <source>
        <dbReference type="ARBA" id="ARBA00004123"/>
    </source>
</evidence>
<accession>A0A813PY14</accession>